<dbReference type="Proteomes" id="UP000030745">
    <property type="component" value="Unassembled WGS sequence"/>
</dbReference>
<dbReference type="KEGG" id="spar:SPRG_07693"/>
<reference evidence="1 2" key="1">
    <citation type="journal article" date="2013" name="PLoS Genet.">
        <title>Distinctive expansion of potential virulence genes in the genome of the oomycete fish pathogen Saprolegnia parasitica.</title>
        <authorList>
            <person name="Jiang R.H."/>
            <person name="de Bruijn I."/>
            <person name="Haas B.J."/>
            <person name="Belmonte R."/>
            <person name="Lobach L."/>
            <person name="Christie J."/>
            <person name="van den Ackerveken G."/>
            <person name="Bottin A."/>
            <person name="Bulone V."/>
            <person name="Diaz-Moreno S.M."/>
            <person name="Dumas B."/>
            <person name="Fan L."/>
            <person name="Gaulin E."/>
            <person name="Govers F."/>
            <person name="Grenville-Briggs L.J."/>
            <person name="Horner N.R."/>
            <person name="Levin J.Z."/>
            <person name="Mammella M."/>
            <person name="Meijer H.J."/>
            <person name="Morris P."/>
            <person name="Nusbaum C."/>
            <person name="Oome S."/>
            <person name="Phillips A.J."/>
            <person name="van Rooyen D."/>
            <person name="Rzeszutek E."/>
            <person name="Saraiva M."/>
            <person name="Secombes C.J."/>
            <person name="Seidl M.F."/>
            <person name="Snel B."/>
            <person name="Stassen J.H."/>
            <person name="Sykes S."/>
            <person name="Tripathy S."/>
            <person name="van den Berg H."/>
            <person name="Vega-Arreguin J.C."/>
            <person name="Wawra S."/>
            <person name="Young S.K."/>
            <person name="Zeng Q."/>
            <person name="Dieguez-Uribeondo J."/>
            <person name="Russ C."/>
            <person name="Tyler B.M."/>
            <person name="van West P."/>
        </authorList>
    </citation>
    <scope>NUCLEOTIDE SEQUENCE [LARGE SCALE GENOMIC DNA]</scope>
    <source>
        <strain evidence="1 2">CBS 223.65</strain>
    </source>
</reference>
<dbReference type="GeneID" id="24129949"/>
<sequence>MPEGNAPHSAIRVIGRSAMAQPRWVAATSSHYEAVSAAVSGREHSIAGSACRLTVVRAAEIAFVRFFCSRVRWAPTARPCSR</sequence>
<dbReference type="VEuPathDB" id="FungiDB:SPRG_07693"/>
<dbReference type="RefSeq" id="XP_012202361.1">
    <property type="nucleotide sequence ID" value="XM_012346971.1"/>
</dbReference>
<keyword evidence="2" id="KW-1185">Reference proteome</keyword>
<protein>
    <submittedName>
        <fullName evidence="1">Uncharacterized protein</fullName>
    </submittedName>
</protein>
<gene>
    <name evidence="1" type="ORF">SPRG_07693</name>
</gene>
<dbReference type="EMBL" id="KK583220">
    <property type="protein sequence ID" value="KDO26980.1"/>
    <property type="molecule type" value="Genomic_DNA"/>
</dbReference>
<name>A0A067CCR5_SAPPC</name>
<accession>A0A067CCR5</accession>
<dbReference type="AlphaFoldDB" id="A0A067CCR5"/>
<evidence type="ECO:0000313" key="2">
    <source>
        <dbReference type="Proteomes" id="UP000030745"/>
    </source>
</evidence>
<proteinExistence type="predicted"/>
<organism evidence="1 2">
    <name type="scientific">Saprolegnia parasitica (strain CBS 223.65)</name>
    <dbReference type="NCBI Taxonomy" id="695850"/>
    <lineage>
        <taxon>Eukaryota</taxon>
        <taxon>Sar</taxon>
        <taxon>Stramenopiles</taxon>
        <taxon>Oomycota</taxon>
        <taxon>Saprolegniomycetes</taxon>
        <taxon>Saprolegniales</taxon>
        <taxon>Saprolegniaceae</taxon>
        <taxon>Saprolegnia</taxon>
    </lineage>
</organism>
<evidence type="ECO:0000313" key="1">
    <source>
        <dbReference type="EMBL" id="KDO26980.1"/>
    </source>
</evidence>